<dbReference type="InterPro" id="IPR005467">
    <property type="entry name" value="His_kinase_dom"/>
</dbReference>
<reference evidence="11" key="1">
    <citation type="submission" date="2021-08" db="EMBL/GenBank/DDBJ databases">
        <title>Genome of a novel bacterium of the phylum Verrucomicrobia, Oleiharenicola sp. KSB-15.</title>
        <authorList>
            <person name="Chung J.-H."/>
            <person name="Ahn J.-H."/>
            <person name="Yoon Y."/>
            <person name="Kim D.-Y."/>
            <person name="An S.-H."/>
            <person name="Park I."/>
            <person name="Yeon J."/>
        </authorList>
    </citation>
    <scope>NUCLEOTIDE SEQUENCE</scope>
    <source>
        <strain evidence="11">KSB-15</strain>
    </source>
</reference>
<organism evidence="11 12">
    <name type="scientific">Horticoccus luteus</name>
    <dbReference type="NCBI Taxonomy" id="2862869"/>
    <lineage>
        <taxon>Bacteria</taxon>
        <taxon>Pseudomonadati</taxon>
        <taxon>Verrucomicrobiota</taxon>
        <taxon>Opitutia</taxon>
        <taxon>Opitutales</taxon>
        <taxon>Opitutaceae</taxon>
        <taxon>Horticoccus</taxon>
    </lineage>
</organism>
<dbReference type="Pfam" id="PF00512">
    <property type="entry name" value="HisKA"/>
    <property type="match status" value="1"/>
</dbReference>
<dbReference type="Gene3D" id="1.10.287.130">
    <property type="match status" value="1"/>
</dbReference>
<keyword evidence="5" id="KW-0547">Nucleotide-binding</keyword>
<dbReference type="GO" id="GO:0000155">
    <property type="term" value="F:phosphorelay sensor kinase activity"/>
    <property type="evidence" value="ECO:0007669"/>
    <property type="project" value="InterPro"/>
</dbReference>
<dbReference type="SUPFAM" id="SSF47384">
    <property type="entry name" value="Homodimeric domain of signal transducing histidine kinase"/>
    <property type="match status" value="1"/>
</dbReference>
<evidence type="ECO:0000259" key="10">
    <source>
        <dbReference type="PROSITE" id="PS50109"/>
    </source>
</evidence>
<evidence type="ECO:0000313" key="11">
    <source>
        <dbReference type="EMBL" id="QYM77859.1"/>
    </source>
</evidence>
<keyword evidence="3" id="KW-0597">Phosphoprotein</keyword>
<feature type="transmembrane region" description="Helical" evidence="9">
    <location>
        <begin position="168"/>
        <end position="188"/>
    </location>
</feature>
<dbReference type="SMART" id="SM00387">
    <property type="entry name" value="HATPase_c"/>
    <property type="match status" value="1"/>
</dbReference>
<dbReference type="EMBL" id="CP080507">
    <property type="protein sequence ID" value="QYM77859.1"/>
    <property type="molecule type" value="Genomic_DNA"/>
</dbReference>
<dbReference type="RefSeq" id="WP_220160963.1">
    <property type="nucleotide sequence ID" value="NZ_CP080507.1"/>
</dbReference>
<dbReference type="GO" id="GO:0005524">
    <property type="term" value="F:ATP binding"/>
    <property type="evidence" value="ECO:0007669"/>
    <property type="project" value="UniProtKB-KW"/>
</dbReference>
<protein>
    <recommendedName>
        <fullName evidence="2">histidine kinase</fullName>
        <ecNumber evidence="2">2.7.13.3</ecNumber>
    </recommendedName>
</protein>
<dbReference type="PROSITE" id="PS50109">
    <property type="entry name" value="HIS_KIN"/>
    <property type="match status" value="1"/>
</dbReference>
<dbReference type="SUPFAM" id="SSF55874">
    <property type="entry name" value="ATPase domain of HSP90 chaperone/DNA topoisomerase II/histidine kinase"/>
    <property type="match status" value="1"/>
</dbReference>
<evidence type="ECO:0000256" key="4">
    <source>
        <dbReference type="ARBA" id="ARBA00022679"/>
    </source>
</evidence>
<comment type="catalytic activity">
    <reaction evidence="1">
        <text>ATP + protein L-histidine = ADP + protein N-phospho-L-histidine.</text>
        <dbReference type="EC" id="2.7.13.3"/>
    </reaction>
</comment>
<dbReference type="AlphaFoldDB" id="A0A8F9XK98"/>
<keyword evidence="7" id="KW-0067">ATP-binding</keyword>
<name>A0A8F9XK98_9BACT</name>
<feature type="transmembrane region" description="Helical" evidence="9">
    <location>
        <begin position="95"/>
        <end position="117"/>
    </location>
</feature>
<keyword evidence="9" id="KW-1133">Transmembrane helix</keyword>
<feature type="transmembrane region" description="Helical" evidence="9">
    <location>
        <begin position="129"/>
        <end position="148"/>
    </location>
</feature>
<feature type="domain" description="Histidine kinase" evidence="10">
    <location>
        <begin position="452"/>
        <end position="664"/>
    </location>
</feature>
<dbReference type="KEGG" id="ole:K0B96_11065"/>
<keyword evidence="8" id="KW-0902">Two-component regulatory system</keyword>
<keyword evidence="9" id="KW-0812">Transmembrane</keyword>
<keyword evidence="12" id="KW-1185">Reference proteome</keyword>
<evidence type="ECO:0000313" key="12">
    <source>
        <dbReference type="Proteomes" id="UP000825051"/>
    </source>
</evidence>
<feature type="transmembrane region" description="Helical" evidence="9">
    <location>
        <begin position="200"/>
        <end position="219"/>
    </location>
</feature>
<dbReference type="CDD" id="cd00082">
    <property type="entry name" value="HisKA"/>
    <property type="match status" value="1"/>
</dbReference>
<dbReference type="Pfam" id="PF02518">
    <property type="entry name" value="HATPase_c"/>
    <property type="match status" value="1"/>
</dbReference>
<evidence type="ECO:0000256" key="7">
    <source>
        <dbReference type="ARBA" id="ARBA00022840"/>
    </source>
</evidence>
<sequence length="667" mass="73316">MLITTAFCASVIVAVVGGLILWGNPNRYVNRVVFTCSLHLAAWLGCLHLATTSGENGLDWLKYACAVAAFWPLHFRVVKESIINAPAAIWRGRPWWISGWVVVSGVLAVIPFTDYFIPPHSTGDNRFYGVGYYAYILIDLALYGYLFLRSAMEMKSTTGVRKLELQVWMMGGVTMVITLFTLMGLNMVTHERIYIRMQPIMVLCFYVCTVYAITAHRVFNARQIFLVGVEKLLLVMTVAAVAYLVDKSFAMLLPESFAFLATTALSLWIAVTLNAALDRVFCFYPQANEARGAAFNVARTETKLDVLEKSFLTLLKGWGQSDHALLLSGAKGTLVGSGVELADNCPVVRAMRNLRWATPERLARARPLPDNLIVNAFLSENRLEALVIVEGPNSNILAGVGASASRRPYTYPQVTQLMELASIIESALERAHLSVKAQHAEQLATVGLLGASLAHEIRNPLVTIKTFVQLLPQHYNDPTFRDKFFRLIGNEVARIDRLTEQLLDLAAPRTYSSQAVDLHLLIRESIDLVAPKAADKQIKLVSELGAQPDRVFTDATAVKQVLLNLCFNAVQAVEAQAGPERWIQVATRNLPEGVELRISDSGPGIGVQMWPRLFQPFQSTKSTGFGLGLAICSDILAALNATIKADPPVPGRGATFRVTLPCPPSTS</sequence>
<gene>
    <name evidence="11" type="ORF">K0B96_11065</name>
</gene>
<accession>A0A8F9XK98</accession>
<evidence type="ECO:0000256" key="5">
    <source>
        <dbReference type="ARBA" id="ARBA00022741"/>
    </source>
</evidence>
<dbReference type="SMART" id="SM00388">
    <property type="entry name" value="HisKA"/>
    <property type="match status" value="1"/>
</dbReference>
<evidence type="ECO:0000256" key="3">
    <source>
        <dbReference type="ARBA" id="ARBA00022553"/>
    </source>
</evidence>
<dbReference type="PRINTS" id="PR00344">
    <property type="entry name" value="BCTRLSENSOR"/>
</dbReference>
<dbReference type="InterPro" id="IPR003661">
    <property type="entry name" value="HisK_dim/P_dom"/>
</dbReference>
<keyword evidence="4" id="KW-0808">Transferase</keyword>
<keyword evidence="6" id="KW-0418">Kinase</keyword>
<dbReference type="PANTHER" id="PTHR43065">
    <property type="entry name" value="SENSOR HISTIDINE KINASE"/>
    <property type="match status" value="1"/>
</dbReference>
<feature type="transmembrane region" description="Helical" evidence="9">
    <location>
        <begin position="28"/>
        <end position="50"/>
    </location>
</feature>
<dbReference type="EC" id="2.7.13.3" evidence="2"/>
<evidence type="ECO:0000256" key="6">
    <source>
        <dbReference type="ARBA" id="ARBA00022777"/>
    </source>
</evidence>
<evidence type="ECO:0000256" key="8">
    <source>
        <dbReference type="ARBA" id="ARBA00023012"/>
    </source>
</evidence>
<dbReference type="Proteomes" id="UP000825051">
    <property type="component" value="Chromosome"/>
</dbReference>
<dbReference type="PANTHER" id="PTHR43065:SF10">
    <property type="entry name" value="PEROXIDE STRESS-ACTIVATED HISTIDINE KINASE MAK3"/>
    <property type="match status" value="1"/>
</dbReference>
<feature type="transmembrane region" description="Helical" evidence="9">
    <location>
        <begin position="225"/>
        <end position="245"/>
    </location>
</feature>
<dbReference type="InterPro" id="IPR003594">
    <property type="entry name" value="HATPase_dom"/>
</dbReference>
<evidence type="ECO:0000256" key="2">
    <source>
        <dbReference type="ARBA" id="ARBA00012438"/>
    </source>
</evidence>
<dbReference type="InterPro" id="IPR004358">
    <property type="entry name" value="Sig_transdc_His_kin-like_C"/>
</dbReference>
<dbReference type="Gene3D" id="3.30.565.10">
    <property type="entry name" value="Histidine kinase-like ATPase, C-terminal domain"/>
    <property type="match status" value="1"/>
</dbReference>
<feature type="transmembrane region" description="Helical" evidence="9">
    <location>
        <begin position="257"/>
        <end position="277"/>
    </location>
</feature>
<evidence type="ECO:0000256" key="1">
    <source>
        <dbReference type="ARBA" id="ARBA00000085"/>
    </source>
</evidence>
<dbReference type="InterPro" id="IPR036890">
    <property type="entry name" value="HATPase_C_sf"/>
</dbReference>
<proteinExistence type="predicted"/>
<evidence type="ECO:0000256" key="9">
    <source>
        <dbReference type="SAM" id="Phobius"/>
    </source>
</evidence>
<keyword evidence="9" id="KW-0472">Membrane</keyword>
<dbReference type="InterPro" id="IPR036097">
    <property type="entry name" value="HisK_dim/P_sf"/>
</dbReference>